<evidence type="ECO:0000256" key="1">
    <source>
        <dbReference type="SAM" id="Phobius"/>
    </source>
</evidence>
<organism evidence="2 3">
    <name type="scientific">Cannabis sativa</name>
    <name type="common">Hemp</name>
    <name type="synonym">Marijuana</name>
    <dbReference type="NCBI Taxonomy" id="3483"/>
    <lineage>
        <taxon>Eukaryota</taxon>
        <taxon>Viridiplantae</taxon>
        <taxon>Streptophyta</taxon>
        <taxon>Embryophyta</taxon>
        <taxon>Tracheophyta</taxon>
        <taxon>Spermatophyta</taxon>
        <taxon>Magnoliopsida</taxon>
        <taxon>eudicotyledons</taxon>
        <taxon>Gunneridae</taxon>
        <taxon>Pentapetalae</taxon>
        <taxon>rosids</taxon>
        <taxon>fabids</taxon>
        <taxon>Rosales</taxon>
        <taxon>Cannabaceae</taxon>
        <taxon>Cannabis</taxon>
    </lineage>
</organism>
<accession>A0A7J6I7K9</accession>
<comment type="caution">
    <text evidence="2">The sequence shown here is derived from an EMBL/GenBank/DDBJ whole genome shotgun (WGS) entry which is preliminary data.</text>
</comment>
<protein>
    <submittedName>
        <fullName evidence="2">Uncharacterized protein</fullName>
    </submittedName>
</protein>
<name>A0A7J6I7K9_CANSA</name>
<keyword evidence="1" id="KW-1133">Transmembrane helix</keyword>
<dbReference type="EMBL" id="JAATIQ010000006">
    <property type="protein sequence ID" value="KAF4402998.1"/>
    <property type="molecule type" value="Genomic_DNA"/>
</dbReference>
<feature type="transmembrane region" description="Helical" evidence="1">
    <location>
        <begin position="62"/>
        <end position="82"/>
    </location>
</feature>
<dbReference type="Proteomes" id="UP000583929">
    <property type="component" value="Unassembled WGS sequence"/>
</dbReference>
<evidence type="ECO:0000313" key="3">
    <source>
        <dbReference type="Proteomes" id="UP000583929"/>
    </source>
</evidence>
<feature type="transmembrane region" description="Helical" evidence="1">
    <location>
        <begin position="139"/>
        <end position="159"/>
    </location>
</feature>
<keyword evidence="1" id="KW-0472">Membrane</keyword>
<sequence length="169" mass="18838">MDQGTIASNRINGVASNDGFLPSSYLIGVEISVLIVAICKTRPLIILGAPIINDIAPNLQKALWISIFYCFTSLGFAAGYIYGEFAGKHINLFIEGPRNVEICNEEGTCDQEHKNFKSQIKLNLVKISQDMKLICNKNFILNNLGLVIYTFVFGAYSFWTPRQDIYSTT</sequence>
<gene>
    <name evidence="2" type="ORF">G4B88_010450</name>
</gene>
<keyword evidence="3" id="KW-1185">Reference proteome</keyword>
<evidence type="ECO:0000313" key="2">
    <source>
        <dbReference type="EMBL" id="KAF4402998.1"/>
    </source>
</evidence>
<proteinExistence type="predicted"/>
<dbReference type="AlphaFoldDB" id="A0A7J6I7K9"/>
<keyword evidence="1" id="KW-0812">Transmembrane</keyword>
<reference evidence="2 3" key="1">
    <citation type="journal article" date="2020" name="bioRxiv">
        <title>Sequence and annotation of 42 cannabis genomes reveals extensive copy number variation in cannabinoid synthesis and pathogen resistance genes.</title>
        <authorList>
            <person name="Mckernan K.J."/>
            <person name="Helbert Y."/>
            <person name="Kane L.T."/>
            <person name="Ebling H."/>
            <person name="Zhang L."/>
            <person name="Liu B."/>
            <person name="Eaton Z."/>
            <person name="Mclaughlin S."/>
            <person name="Kingan S."/>
            <person name="Baybayan P."/>
            <person name="Concepcion G."/>
            <person name="Jordan M."/>
            <person name="Riva A."/>
            <person name="Barbazuk W."/>
            <person name="Harkins T."/>
        </authorList>
    </citation>
    <scope>NUCLEOTIDE SEQUENCE [LARGE SCALE GENOMIC DNA]</scope>
    <source>
        <strain evidence="3">cv. Jamaican Lion 4</strain>
        <tissue evidence="2">Leaf</tissue>
    </source>
</reference>
<feature type="transmembrane region" description="Helical" evidence="1">
    <location>
        <begin position="20"/>
        <end position="41"/>
    </location>
</feature>